<dbReference type="EMBL" id="JBHVBU010000054">
    <property type="protein sequence ID" value="MFE7965237.1"/>
    <property type="molecule type" value="Genomic_DNA"/>
</dbReference>
<comment type="caution">
    <text evidence="1">The sequence shown here is derived from an EMBL/GenBank/DDBJ whole genome shotgun (WGS) entry which is preliminary data.</text>
</comment>
<evidence type="ECO:0000313" key="1">
    <source>
        <dbReference type="EMBL" id="MFE7965237.1"/>
    </source>
</evidence>
<keyword evidence="2" id="KW-1185">Reference proteome</keyword>
<name>A0ABW6JKN9_STRCE</name>
<reference evidence="1 2" key="1">
    <citation type="submission" date="2024-09" db="EMBL/GenBank/DDBJ databases">
        <title>The Natural Products Discovery Center: Release of the First 8490 Sequenced Strains for Exploring Actinobacteria Biosynthetic Diversity.</title>
        <authorList>
            <person name="Kalkreuter E."/>
            <person name="Kautsar S.A."/>
            <person name="Yang D."/>
            <person name="Bader C.D."/>
            <person name="Teijaro C.N."/>
            <person name="Fluegel L."/>
            <person name="Davis C.M."/>
            <person name="Simpson J.R."/>
            <person name="Lauterbach L."/>
            <person name="Steele A.D."/>
            <person name="Gui C."/>
            <person name="Meng S."/>
            <person name="Li G."/>
            <person name="Viehrig K."/>
            <person name="Ye F."/>
            <person name="Su P."/>
            <person name="Kiefer A.F."/>
            <person name="Nichols A."/>
            <person name="Cepeda A.J."/>
            <person name="Yan W."/>
            <person name="Fan B."/>
            <person name="Jiang Y."/>
            <person name="Adhikari A."/>
            <person name="Zheng C.-J."/>
            <person name="Schuster L."/>
            <person name="Cowan T.M."/>
            <person name="Smanski M.J."/>
            <person name="Chevrette M.G."/>
            <person name="De Carvalho L.P.S."/>
            <person name="Shen B."/>
        </authorList>
    </citation>
    <scope>NUCLEOTIDE SEQUENCE [LARGE SCALE GENOMIC DNA]</scope>
    <source>
        <strain evidence="1 2">NPDC057399</strain>
    </source>
</reference>
<organism evidence="1 2">
    <name type="scientific">Streptomyces cellulosae</name>
    <dbReference type="NCBI Taxonomy" id="1968"/>
    <lineage>
        <taxon>Bacteria</taxon>
        <taxon>Bacillati</taxon>
        <taxon>Actinomycetota</taxon>
        <taxon>Actinomycetes</taxon>
        <taxon>Kitasatosporales</taxon>
        <taxon>Streptomycetaceae</taxon>
        <taxon>Streptomyces</taxon>
    </lineage>
</organism>
<protein>
    <submittedName>
        <fullName evidence="1">Uncharacterized protein</fullName>
    </submittedName>
</protein>
<evidence type="ECO:0000313" key="2">
    <source>
        <dbReference type="Proteomes" id="UP001600650"/>
    </source>
</evidence>
<proteinExistence type="predicted"/>
<dbReference type="Proteomes" id="UP001600650">
    <property type="component" value="Unassembled WGS sequence"/>
</dbReference>
<gene>
    <name evidence="1" type="ORF">ACFU0X_19770</name>
</gene>
<accession>A0ABW6JKN9</accession>
<sequence>MPRTTTTLIATMPNGVVPPTAAPPRRRPVPRVNLTEHVGGTIDHPTPCRHRWHDDSPFAYFRTYSPDAAGEITEFSHHWPVDWPLRLFRVQPLGRTGHFSRRHRYQVLTHRLRVLEETDPALALGPRGAHVLAWLRHTLPEQARAWAAQHQADPERTDARHTRWLRSSPQEAFLAAETAQWQASQRAHATRRHAALQMAQKLAGISVHTALHEHVPQGAAHDYAHSRARAAVTHVLMADHLEDETATTLRGSVLDLSNSGRAHTHRMTGFHCSATYAKPAQAIYQGIEGVTPR</sequence>
<dbReference type="RefSeq" id="WP_381727147.1">
    <property type="nucleotide sequence ID" value="NZ_JBHVBU010000054.1"/>
</dbReference>